<dbReference type="Proteomes" id="UP000291213">
    <property type="component" value="Unassembled WGS sequence"/>
</dbReference>
<evidence type="ECO:0000256" key="5">
    <source>
        <dbReference type="SAM" id="Coils"/>
    </source>
</evidence>
<evidence type="ECO:0000259" key="6">
    <source>
        <dbReference type="PROSITE" id="PS51344"/>
    </source>
</evidence>
<dbReference type="SMART" id="SM00531">
    <property type="entry name" value="TFIIE"/>
    <property type="match status" value="1"/>
</dbReference>
<dbReference type="GO" id="GO:0006355">
    <property type="term" value="P:regulation of DNA-templated transcription"/>
    <property type="evidence" value="ECO:0007669"/>
    <property type="project" value="InterPro"/>
</dbReference>
<dbReference type="InterPro" id="IPR039997">
    <property type="entry name" value="TFE"/>
</dbReference>
<evidence type="ECO:0000256" key="4">
    <source>
        <dbReference type="HAMAP-Rule" id="MF_01909"/>
    </source>
</evidence>
<dbReference type="SUPFAM" id="SSF57783">
    <property type="entry name" value="Zinc beta-ribbon"/>
    <property type="match status" value="1"/>
</dbReference>
<feature type="coiled-coil region" evidence="5">
    <location>
        <begin position="158"/>
        <end position="185"/>
    </location>
</feature>
<comment type="domain">
    <text evidence="4">The winged helix domain is involved in binding to DNA in the preinitiation complex.</text>
</comment>
<dbReference type="InterPro" id="IPR017919">
    <property type="entry name" value="TFIIE/TFIIEa_HTH"/>
</dbReference>
<protein>
    <recommendedName>
        <fullName evidence="4">Transcription factor E</fullName>
        <shortName evidence="4">TFE</shortName>
    </recommendedName>
    <alternativeName>
        <fullName evidence="4">TFIIE subunit alpha homolog</fullName>
    </alternativeName>
    <alternativeName>
        <fullName evidence="4">Transcription initiation factor TFIIE</fullName>
    </alternativeName>
</protein>
<dbReference type="GO" id="GO:0006367">
    <property type="term" value="P:transcription initiation at RNA polymerase II promoter"/>
    <property type="evidence" value="ECO:0007669"/>
    <property type="project" value="InterPro"/>
</dbReference>
<dbReference type="PROSITE" id="PS51344">
    <property type="entry name" value="HTH_TFE_IIE"/>
    <property type="match status" value="1"/>
</dbReference>
<dbReference type="Gene3D" id="1.10.10.10">
    <property type="entry name" value="Winged helix-like DNA-binding domain superfamily/Winged helix DNA-binding domain"/>
    <property type="match status" value="1"/>
</dbReference>
<evidence type="ECO:0000256" key="3">
    <source>
        <dbReference type="ARBA" id="ARBA00023163"/>
    </source>
</evidence>
<comment type="caution">
    <text evidence="7">The sequence shown here is derived from an EMBL/GenBank/DDBJ whole genome shotgun (WGS) entry which is preliminary data.</text>
</comment>
<dbReference type="PANTHER" id="PTHR13097">
    <property type="entry name" value="TRANSCRIPTION INITIATION FACTOR IIE, ALPHA SUBUNIT"/>
    <property type="match status" value="1"/>
</dbReference>
<dbReference type="InterPro" id="IPR024550">
    <property type="entry name" value="TFIIEa/SarR/Rpc3_HTH_dom"/>
</dbReference>
<dbReference type="PIRSF" id="PIRSF006373">
    <property type="entry name" value="TF_E_archaea"/>
    <property type="match status" value="1"/>
</dbReference>
<dbReference type="Pfam" id="PF02002">
    <property type="entry name" value="TFIIE_alpha"/>
    <property type="match status" value="1"/>
</dbReference>
<dbReference type="RefSeq" id="WP_131159533.1">
    <property type="nucleotide sequence ID" value="NZ_BDMD01000007.1"/>
</dbReference>
<dbReference type="GO" id="GO:0003677">
    <property type="term" value="F:DNA binding"/>
    <property type="evidence" value="ECO:0007669"/>
    <property type="project" value="UniProtKB-KW"/>
</dbReference>
<dbReference type="OrthoDB" id="5935at2157"/>
<name>A0A401H7V7_AERPX</name>
<gene>
    <name evidence="4" type="primary">tfe</name>
    <name evidence="7" type="ORF">apy_01850</name>
</gene>
<evidence type="ECO:0000256" key="1">
    <source>
        <dbReference type="ARBA" id="ARBA00023015"/>
    </source>
</evidence>
<dbReference type="SUPFAM" id="SSF46785">
    <property type="entry name" value="Winged helix' DNA-binding domain"/>
    <property type="match status" value="1"/>
</dbReference>
<comment type="subunit">
    <text evidence="4">Monomer. Interaction with RNA polymerase subunits RpoF and RpoE is necessary for Tfe stimulatory transcription activity. Able to interact with Tbp and RNA polymerase in the absence of DNA promoter. Interacts both with the preinitiation and elongation complexes.</text>
</comment>
<comment type="similarity">
    <text evidence="4">Belongs to the TFE family.</text>
</comment>
<feature type="domain" description="HTH TFE/IIEalpha-type" evidence="6">
    <location>
        <begin position="9"/>
        <end position="101"/>
    </location>
</feature>
<sequence>MKGKGRNRAVKSLEIYVRKLAQANDIKPEMAAHIFHLIYEETPNGGISDDDLESLTGYKQSDIRRILRLLGDKRIIVSRKGRHPRKEATRYFWRIDSDTINVSLLTLKKKVLEKLVVKEAHDSGNSYYACPRCGSKYSFDEAFTLDFTCPRCGEVLEEADSREGLERLRRTIDALREEIARDESRIYRS</sequence>
<keyword evidence="3 4" id="KW-0804">Transcription</keyword>
<dbReference type="HAMAP" id="MF_01909">
    <property type="entry name" value="TFE_arch"/>
    <property type="match status" value="1"/>
</dbReference>
<dbReference type="InterPro" id="IPR016481">
    <property type="entry name" value="TF_E_archaea"/>
</dbReference>
<dbReference type="EMBL" id="BDMD01000007">
    <property type="protein sequence ID" value="GBF08460.1"/>
    <property type="molecule type" value="Genomic_DNA"/>
</dbReference>
<dbReference type="AlphaFoldDB" id="A0A401H7V7"/>
<evidence type="ECO:0000313" key="7">
    <source>
        <dbReference type="EMBL" id="GBF08460.1"/>
    </source>
</evidence>
<keyword evidence="1 4" id="KW-0805">Transcription regulation</keyword>
<dbReference type="InterPro" id="IPR036390">
    <property type="entry name" value="WH_DNA-bd_sf"/>
</dbReference>
<dbReference type="InterPro" id="IPR002853">
    <property type="entry name" value="TFIIE_asu"/>
</dbReference>
<organism evidence="7 8">
    <name type="scientific">Aeropyrum pernix</name>
    <dbReference type="NCBI Taxonomy" id="56636"/>
    <lineage>
        <taxon>Archaea</taxon>
        <taxon>Thermoproteota</taxon>
        <taxon>Thermoprotei</taxon>
        <taxon>Desulfurococcales</taxon>
        <taxon>Desulfurococcaceae</taxon>
        <taxon>Aeropyrum</taxon>
    </lineage>
</organism>
<accession>A0A401H7V7</accession>
<keyword evidence="2 4" id="KW-0238">DNA-binding</keyword>
<dbReference type="InterPro" id="IPR036388">
    <property type="entry name" value="WH-like_DNA-bd_sf"/>
</dbReference>
<evidence type="ECO:0000313" key="8">
    <source>
        <dbReference type="Proteomes" id="UP000291213"/>
    </source>
</evidence>
<proteinExistence type="inferred from homology"/>
<dbReference type="Pfam" id="PF08271">
    <property type="entry name" value="Zn_Ribbon_TF"/>
    <property type="match status" value="1"/>
</dbReference>
<dbReference type="PANTHER" id="PTHR13097:SF7">
    <property type="entry name" value="GENERAL TRANSCRIPTION FACTOR IIE SUBUNIT 1"/>
    <property type="match status" value="1"/>
</dbReference>
<reference evidence="7 8" key="1">
    <citation type="submission" date="2017-02" db="EMBL/GenBank/DDBJ databases">
        <title>isolation and characterization of a novel temperate virus Aeropyrum globular virus 1 infecting hyperthermophilic archaeon Aeropyrum.</title>
        <authorList>
            <person name="Yumiya M."/>
            <person name="Yoshida T."/>
            <person name="Sako Y."/>
        </authorList>
    </citation>
    <scope>NUCLEOTIDE SEQUENCE [LARGE SCALE GENOMIC DNA]</scope>
    <source>
        <strain evidence="7 8">YK1-12-2013</strain>
    </source>
</reference>
<dbReference type="InterPro" id="IPR013137">
    <property type="entry name" value="Znf_TFIIB"/>
</dbReference>
<evidence type="ECO:0000256" key="2">
    <source>
        <dbReference type="ARBA" id="ARBA00023125"/>
    </source>
</evidence>
<comment type="function">
    <text evidence="4">Transcription factor that plays a role in the activation of archaeal genes transcribed by RNA polymerase. Facilitates transcription initiation by enhancing TATA-box recognition by TATA-box-binding protein (Tbp), and transcription factor B (Tfb) and RNA polymerase recruitment. Not absolutely required for transcription in vitro, but particularly important in cases where Tbp or Tfb function is not optimal. It dynamically alters the nucleic acid-binding properties of RNA polymerases by stabilizing the initiation complex and destabilizing elongation complexes. Seems to translocate with the RNA polymerase following initiation and acts by binding to the non template strand of the transcription bubble in elongation complexes.</text>
</comment>
<keyword evidence="5" id="KW-0175">Coiled coil</keyword>